<dbReference type="PANTHER" id="PTHR31100">
    <property type="entry name" value="AT-HOOK MOTIF NUCLEAR-LOCALIZED PROTEIN 15"/>
    <property type="match status" value="1"/>
</dbReference>
<evidence type="ECO:0000256" key="1">
    <source>
        <dbReference type="ARBA" id="ARBA00004123"/>
    </source>
</evidence>
<feature type="domain" description="PPC" evidence="3">
    <location>
        <begin position="255"/>
        <end position="395"/>
    </location>
</feature>
<feature type="compositionally biased region" description="Low complexity" evidence="2">
    <location>
        <begin position="390"/>
        <end position="418"/>
    </location>
</feature>
<dbReference type="GO" id="GO:0003700">
    <property type="term" value="F:DNA-binding transcription factor activity"/>
    <property type="evidence" value="ECO:0007669"/>
    <property type="project" value="TreeGrafter"/>
</dbReference>
<dbReference type="Gene3D" id="3.30.1330.80">
    <property type="entry name" value="Hypothetical protein, similar to alpha- acetolactate decarboxylase, domain 2"/>
    <property type="match status" value="1"/>
</dbReference>
<dbReference type="STRING" id="4540.A0A3L6S008"/>
<dbReference type="FunFam" id="3.30.1330.80:FF:000001">
    <property type="entry name" value="AT-hook motif nuclear-localized protein"/>
    <property type="match status" value="1"/>
</dbReference>
<gene>
    <name evidence="4" type="ORF">C2845_PM09G09890</name>
</gene>
<dbReference type="InterPro" id="IPR005175">
    <property type="entry name" value="PPC_dom"/>
</dbReference>
<accession>A0A3L6S008</accession>
<proteinExistence type="predicted"/>
<evidence type="ECO:0000313" key="5">
    <source>
        <dbReference type="Proteomes" id="UP000275267"/>
    </source>
</evidence>
<protein>
    <recommendedName>
        <fullName evidence="3">PPC domain-containing protein</fullName>
    </recommendedName>
</protein>
<feature type="region of interest" description="Disordered" evidence="2">
    <location>
        <begin position="389"/>
        <end position="431"/>
    </location>
</feature>
<evidence type="ECO:0000259" key="3">
    <source>
        <dbReference type="PROSITE" id="PS51742"/>
    </source>
</evidence>
<keyword evidence="5" id="KW-1185">Reference proteome</keyword>
<organism evidence="4 5">
    <name type="scientific">Panicum miliaceum</name>
    <name type="common">Proso millet</name>
    <name type="synonym">Broomcorn millet</name>
    <dbReference type="NCBI Taxonomy" id="4540"/>
    <lineage>
        <taxon>Eukaryota</taxon>
        <taxon>Viridiplantae</taxon>
        <taxon>Streptophyta</taxon>
        <taxon>Embryophyta</taxon>
        <taxon>Tracheophyta</taxon>
        <taxon>Spermatophyta</taxon>
        <taxon>Magnoliopsida</taxon>
        <taxon>Liliopsida</taxon>
        <taxon>Poales</taxon>
        <taxon>Poaceae</taxon>
        <taxon>PACMAD clade</taxon>
        <taxon>Panicoideae</taxon>
        <taxon>Panicodae</taxon>
        <taxon>Paniceae</taxon>
        <taxon>Panicinae</taxon>
        <taxon>Panicum</taxon>
        <taxon>Panicum sect. Panicum</taxon>
    </lineage>
</organism>
<dbReference type="CDD" id="cd11378">
    <property type="entry name" value="DUF296"/>
    <property type="match status" value="1"/>
</dbReference>
<dbReference type="EMBL" id="PQIB02000006">
    <property type="protein sequence ID" value="RLN11762.1"/>
    <property type="molecule type" value="Genomic_DNA"/>
</dbReference>
<dbReference type="Proteomes" id="UP000275267">
    <property type="component" value="Unassembled WGS sequence"/>
</dbReference>
<dbReference type="GO" id="GO:0005634">
    <property type="term" value="C:nucleus"/>
    <property type="evidence" value="ECO:0007669"/>
    <property type="project" value="UniProtKB-SubCell"/>
</dbReference>
<dbReference type="PROSITE" id="PS51742">
    <property type="entry name" value="PPC"/>
    <property type="match status" value="1"/>
</dbReference>
<dbReference type="AlphaFoldDB" id="A0A3L6S008"/>
<comment type="subcellular location">
    <subcellularLocation>
        <location evidence="1">Nucleus</location>
    </subcellularLocation>
</comment>
<dbReference type="OrthoDB" id="2156856at2759"/>
<dbReference type="GO" id="GO:0010228">
    <property type="term" value="P:vegetative to reproductive phase transition of meristem"/>
    <property type="evidence" value="ECO:0007669"/>
    <property type="project" value="TreeGrafter"/>
</dbReference>
<dbReference type="InterPro" id="IPR014476">
    <property type="entry name" value="AHL15-29"/>
</dbReference>
<dbReference type="GO" id="GO:0003680">
    <property type="term" value="F:minor groove of adenine-thymine-rich DNA binding"/>
    <property type="evidence" value="ECO:0007669"/>
    <property type="project" value="InterPro"/>
</dbReference>
<reference evidence="5" key="1">
    <citation type="journal article" date="2019" name="Nat. Commun.">
        <title>The genome of broomcorn millet.</title>
        <authorList>
            <person name="Zou C."/>
            <person name="Miki D."/>
            <person name="Li D."/>
            <person name="Tang Q."/>
            <person name="Xiao L."/>
            <person name="Rajput S."/>
            <person name="Deng P."/>
            <person name="Jia W."/>
            <person name="Huang R."/>
            <person name="Zhang M."/>
            <person name="Sun Y."/>
            <person name="Hu J."/>
            <person name="Fu X."/>
            <person name="Schnable P.S."/>
            <person name="Li F."/>
            <person name="Zhang H."/>
            <person name="Feng B."/>
            <person name="Zhu X."/>
            <person name="Liu R."/>
            <person name="Schnable J.C."/>
            <person name="Zhu J.-K."/>
            <person name="Zhang H."/>
        </authorList>
    </citation>
    <scope>NUCLEOTIDE SEQUENCE [LARGE SCALE GENOMIC DNA]</scope>
</reference>
<dbReference type="Pfam" id="PF03479">
    <property type="entry name" value="PCC"/>
    <property type="match status" value="1"/>
</dbReference>
<dbReference type="PANTHER" id="PTHR31100:SF52">
    <property type="entry name" value="AT-HOOK MOTIF NUCLEAR-LOCALIZED PROTEIN"/>
    <property type="match status" value="1"/>
</dbReference>
<name>A0A3L6S008_PANMI</name>
<feature type="region of interest" description="Disordered" evidence="2">
    <location>
        <begin position="188"/>
        <end position="251"/>
    </location>
</feature>
<evidence type="ECO:0000313" key="4">
    <source>
        <dbReference type="EMBL" id="RLN11762.1"/>
    </source>
</evidence>
<sequence length="464" mass="47434">MSRCIPSYWESKQRNALLQEKLMRSEGACLTAESKLAASQQAEAKSSQALALSLEKGRTLENEVGRLEEAADALMTELGLLQDAARGLIVDVLGSRPAEGSLVADLQADPSEVWGSVKQLVQETILGAGTSEIKKLAASKWWERGGEGVMDPGGGGEAGTASHYLDLLRAQQQQLQHQQSLLSPCPHVKMERSAPSPDKSPAGNVDPAGDQPSPSALGTPEGGGGSGGPTRKPRGRPPGSKNKPKPPIIITRDSPNALHSHVLEVAAGADIVECVTEYARRRGRGVCVLGGGGSVSNVALRQPGAEPPGSLVATLRGQFDILSLTGTVLPPPAPPGASSLSVYLAGGQGQVVGGNVVGQLIAAGPVVLMAASFANAVYERLPLEGEEEVATATAATAAATEPQGEAEPAGEQPQQQEASQSSGVTGGDAGGGGIGHGMSLYDLGGNAAGYQLPGDNFGGWRPPF</sequence>
<dbReference type="SUPFAM" id="SSF117856">
    <property type="entry name" value="AF0104/ALDC/Ptd012-like"/>
    <property type="match status" value="1"/>
</dbReference>
<evidence type="ECO:0000256" key="2">
    <source>
        <dbReference type="SAM" id="MobiDB-lite"/>
    </source>
</evidence>
<comment type="caution">
    <text evidence="4">The sequence shown here is derived from an EMBL/GenBank/DDBJ whole genome shotgun (WGS) entry which is preliminary data.</text>
</comment>